<dbReference type="SMART" id="SM00292">
    <property type="entry name" value="BRCT"/>
    <property type="match status" value="1"/>
</dbReference>
<sequence>MEIQIGDRRQNLYRYGGFINVYDYNVNQFESADSIAEIYIQDGQVFFRNIQSKATFQTIRLLPSPSEKKFFYYIPLNETLYINDIKTTVLPTSSFTSSEGVNNSFKTGTTTIPNTPQKPSQPELTSLTEPRVNKPFVFDTKSESKLQPVWGKQKSTPSGQLSHIASETTTLDLERALFDQNIPESQSNEKNSTDAPVNETTMPAKNEEETDSNQNQDTVSSVYDSDLKENGEADEGRIDRVESNHSFEQAAAPGSDTMNEEENNIPSTPAEINIFENRESPEKVDQQFAKERIPSQEKQGKIIYDHQQTDPDTTESESNSNKEEAHNVEKVPEYVAADVSNPSPARKKDIEENQEEVHTGQQILQETEENETKDVEGQEQEKEEEEIPLTNYTFPSSAGSNEEHEHKGSQLHSEGINIVTSSFNLTKPMQAFARKKAIKIQDSVTDATNCIILGSPPLRRTHKFLLATSLGKPAVSSKYILDSMKEGSLLNYNDYIYEDQQAEEKWKFSLINVHKRHCLEGLKFYITTAMRSSMVGDSLQGLYSIIQTSGAKIVEDIQEAQNPQVVILGLPANDAEGYNMFATGLRVFKMEIIALSILRDRIDFDEFVIDYSQKSVPSTGSSGRSRKRSSRTSFSKSRTKEQKT</sequence>
<feature type="compositionally biased region" description="Polar residues" evidence="1">
    <location>
        <begin position="182"/>
        <end position="203"/>
    </location>
</feature>
<evidence type="ECO:0000313" key="3">
    <source>
        <dbReference type="EMBL" id="WBW70550.1"/>
    </source>
</evidence>
<dbReference type="AlphaFoldDB" id="A0AAF0AU33"/>
<dbReference type="SUPFAM" id="SSF52113">
    <property type="entry name" value="BRCT domain"/>
    <property type="match status" value="1"/>
</dbReference>
<feature type="compositionally biased region" description="Basic and acidic residues" evidence="1">
    <location>
        <begin position="225"/>
        <end position="245"/>
    </location>
</feature>
<dbReference type="Proteomes" id="UP001212411">
    <property type="component" value="Chromosome 1"/>
</dbReference>
<dbReference type="InterPro" id="IPR036420">
    <property type="entry name" value="BRCT_dom_sf"/>
</dbReference>
<dbReference type="KEGG" id="som:SOMG_00210"/>
<dbReference type="Pfam" id="PF16770">
    <property type="entry name" value="RTT107_BRCT_5"/>
    <property type="match status" value="1"/>
</dbReference>
<name>A0AAF0AU33_9SCHI</name>
<dbReference type="GeneID" id="80873695"/>
<feature type="region of interest" description="Disordered" evidence="1">
    <location>
        <begin position="614"/>
        <end position="644"/>
    </location>
</feature>
<dbReference type="InterPro" id="IPR001357">
    <property type="entry name" value="BRCT_dom"/>
</dbReference>
<feature type="compositionally biased region" description="Basic and acidic residues" evidence="1">
    <location>
        <begin position="276"/>
        <end position="309"/>
    </location>
</feature>
<dbReference type="EMBL" id="CP115611">
    <property type="protein sequence ID" value="WBW70550.1"/>
    <property type="molecule type" value="Genomic_DNA"/>
</dbReference>
<reference evidence="3 4" key="1">
    <citation type="journal article" date="2023" name="G3 (Bethesda)">
        <title>A high-quality reference genome for the fission yeast Schizosaccharomyces osmophilus.</title>
        <authorList>
            <person name="Jia G.S."/>
            <person name="Zhang W.C."/>
            <person name="Liang Y."/>
            <person name="Liu X.H."/>
            <person name="Rhind N."/>
            <person name="Pidoux A."/>
            <person name="Brysch-Herzberg M."/>
            <person name="Du L.L."/>
        </authorList>
    </citation>
    <scope>NUCLEOTIDE SEQUENCE [LARGE SCALE GENOMIC DNA]</scope>
    <source>
        <strain evidence="3 4">CBS 15793</strain>
    </source>
</reference>
<dbReference type="RefSeq" id="XP_056034793.1">
    <property type="nucleotide sequence ID" value="XM_056179006.1"/>
</dbReference>
<evidence type="ECO:0000259" key="2">
    <source>
        <dbReference type="PROSITE" id="PS50172"/>
    </source>
</evidence>
<evidence type="ECO:0000313" key="4">
    <source>
        <dbReference type="Proteomes" id="UP001212411"/>
    </source>
</evidence>
<protein>
    <submittedName>
        <fullName evidence="3">BRCT domain protein Mdb1</fullName>
    </submittedName>
</protein>
<organism evidence="3 4">
    <name type="scientific">Schizosaccharomyces osmophilus</name>
    <dbReference type="NCBI Taxonomy" id="2545709"/>
    <lineage>
        <taxon>Eukaryota</taxon>
        <taxon>Fungi</taxon>
        <taxon>Dikarya</taxon>
        <taxon>Ascomycota</taxon>
        <taxon>Taphrinomycotina</taxon>
        <taxon>Schizosaccharomycetes</taxon>
        <taxon>Schizosaccharomycetales</taxon>
        <taxon>Schizosaccharomycetaceae</taxon>
        <taxon>Schizosaccharomyces</taxon>
    </lineage>
</organism>
<evidence type="ECO:0000256" key="1">
    <source>
        <dbReference type="SAM" id="MobiDB-lite"/>
    </source>
</evidence>
<feature type="region of interest" description="Disordered" evidence="1">
    <location>
        <begin position="144"/>
        <end position="163"/>
    </location>
</feature>
<feature type="compositionally biased region" description="Basic and acidic residues" evidence="1">
    <location>
        <begin position="370"/>
        <end position="380"/>
    </location>
</feature>
<gene>
    <name evidence="3" type="primary">mdb1</name>
    <name evidence="3" type="ORF">SOMG_00210</name>
</gene>
<feature type="compositionally biased region" description="Polar residues" evidence="1">
    <location>
        <begin position="153"/>
        <end position="163"/>
    </location>
</feature>
<feature type="compositionally biased region" description="Basic and acidic residues" evidence="1">
    <location>
        <begin position="320"/>
        <end position="332"/>
    </location>
</feature>
<feature type="region of interest" description="Disordered" evidence="1">
    <location>
        <begin position="180"/>
        <end position="409"/>
    </location>
</feature>
<dbReference type="Gene3D" id="3.40.50.10190">
    <property type="entry name" value="BRCT domain"/>
    <property type="match status" value="2"/>
</dbReference>
<dbReference type="PROSITE" id="PS50172">
    <property type="entry name" value="BRCT"/>
    <property type="match status" value="1"/>
</dbReference>
<dbReference type="CDD" id="cd17744">
    <property type="entry name" value="BRCT_MDC1_rpt1"/>
    <property type="match status" value="1"/>
</dbReference>
<accession>A0AAF0AU33</accession>
<feature type="compositionally biased region" description="Polar residues" evidence="1">
    <location>
        <begin position="212"/>
        <end position="223"/>
    </location>
</feature>
<keyword evidence="4" id="KW-1185">Reference proteome</keyword>
<feature type="domain" description="BRCT" evidence="2">
    <location>
        <begin position="439"/>
        <end position="497"/>
    </location>
</feature>
<proteinExistence type="predicted"/>
<feature type="compositionally biased region" description="Basic and acidic residues" evidence="1">
    <location>
        <begin position="346"/>
        <end position="358"/>
    </location>
</feature>
<feature type="compositionally biased region" description="Polar residues" evidence="1">
    <location>
        <begin position="101"/>
        <end position="128"/>
    </location>
</feature>
<feature type="compositionally biased region" description="Polar residues" evidence="1">
    <location>
        <begin position="390"/>
        <end position="400"/>
    </location>
</feature>
<feature type="region of interest" description="Disordered" evidence="1">
    <location>
        <begin position="101"/>
        <end position="133"/>
    </location>
</feature>